<evidence type="ECO:0000313" key="2">
    <source>
        <dbReference type="Proteomes" id="UP000580910"/>
    </source>
</evidence>
<dbReference type="Pfam" id="PF00300">
    <property type="entry name" value="His_Phos_1"/>
    <property type="match status" value="1"/>
</dbReference>
<proteinExistence type="predicted"/>
<dbReference type="Proteomes" id="UP000580910">
    <property type="component" value="Unassembled WGS sequence"/>
</dbReference>
<dbReference type="SUPFAM" id="SSF53254">
    <property type="entry name" value="Phosphoglycerate mutase-like"/>
    <property type="match status" value="1"/>
</dbReference>
<dbReference type="Gene3D" id="3.40.50.1240">
    <property type="entry name" value="Phosphoglycerate mutase-like"/>
    <property type="match status" value="1"/>
</dbReference>
<dbReference type="AlphaFoldDB" id="A0A7W3J0K8"/>
<protein>
    <submittedName>
        <fullName evidence="1">Broad specificity phosphatase PhoE</fullName>
    </submittedName>
</protein>
<dbReference type="RefSeq" id="WP_182539414.1">
    <property type="nucleotide sequence ID" value="NZ_JACGXA010000001.1"/>
</dbReference>
<dbReference type="EMBL" id="JACGXA010000001">
    <property type="protein sequence ID" value="MBA8804098.1"/>
    <property type="molecule type" value="Genomic_DNA"/>
</dbReference>
<name>A0A7W3J0K8_9ACTN</name>
<sequence length="171" mass="19055">MTLFLVRHGRPAIDPARPAHTWELDPVGFDDVWALRESGRLPQRAAWFCSPEPKAVATAQLLTESDVGIVDDLREHVRDSADWIEDFPAVVRRAFAEPHLSAHPGWETLDACRDRVVAAVTRIRDVHAREDVVLVGHGTAWTLAAADLAGQAPDLDRWQSMAMPDLIRVDD</sequence>
<evidence type="ECO:0000313" key="1">
    <source>
        <dbReference type="EMBL" id="MBA8804098.1"/>
    </source>
</evidence>
<comment type="caution">
    <text evidence="1">The sequence shown here is derived from an EMBL/GenBank/DDBJ whole genome shotgun (WGS) entry which is preliminary data.</text>
</comment>
<dbReference type="InterPro" id="IPR029033">
    <property type="entry name" value="His_PPase_superfam"/>
</dbReference>
<keyword evidence="2" id="KW-1185">Reference proteome</keyword>
<dbReference type="InterPro" id="IPR013078">
    <property type="entry name" value="His_Pase_superF_clade-1"/>
</dbReference>
<gene>
    <name evidence="1" type="ORF">FB382_002389</name>
</gene>
<organism evidence="1 2">
    <name type="scientific">Nocardioides ginsengisegetis</name>
    <dbReference type="NCBI Taxonomy" id="661491"/>
    <lineage>
        <taxon>Bacteria</taxon>
        <taxon>Bacillati</taxon>
        <taxon>Actinomycetota</taxon>
        <taxon>Actinomycetes</taxon>
        <taxon>Propionibacteriales</taxon>
        <taxon>Nocardioidaceae</taxon>
        <taxon>Nocardioides</taxon>
    </lineage>
</organism>
<accession>A0A7W3J0K8</accession>
<reference evidence="1 2" key="1">
    <citation type="submission" date="2020-07" db="EMBL/GenBank/DDBJ databases">
        <title>Sequencing the genomes of 1000 actinobacteria strains.</title>
        <authorList>
            <person name="Klenk H.-P."/>
        </authorList>
    </citation>
    <scope>NUCLEOTIDE SEQUENCE [LARGE SCALE GENOMIC DNA]</scope>
    <source>
        <strain evidence="1 2">DSM 21349</strain>
    </source>
</reference>